<sequence length="439" mass="49079">MNHTTLGFKDFQSLPYDIHSLILSFLSPEDIIAIRKTCKIIFDATLQRDLWMKAVTRMCEENTALPSSFPIPDMSLLELEYASLGVTRWKKLVIDAQNEGQGSLSAVRDISLGNDDIQSAQPYLVPGGRFLLTLTPGRFSIWDLYNIHEASGADRQPIAGFDSECGSFTAHPTPDGSGIIIITVTYHNFTVEDVDIREYYLDFTSVVGNCLVLLYGPLVKIWNFILMDERTIALIREREVRVWDFPQLSASRDAQEEFKKTPESGLSNVVPPRFVVGFPDDYSQDPDYGLGCGGLCDWYTGSRQPLMFDMWEASAGAEYFEFTRFHLDTQHPQGRLQITSESPAQLTLQSSDSRPSCAAYRACGDDAVVAWSDNESIHCHTGGLSSHSRTNSINTLLDIKNVASREFSLCPISGRLCYVNPDTHDVRVVDFFPLPPSKA</sequence>
<accession>A0A0C2YMR4</accession>
<dbReference type="InterPro" id="IPR036047">
    <property type="entry name" value="F-box-like_dom_sf"/>
</dbReference>
<dbReference type="EMBL" id="KN831778">
    <property type="protein sequence ID" value="KIM42307.1"/>
    <property type="molecule type" value="Genomic_DNA"/>
</dbReference>
<name>A0A0C2YMR4_HEBCY</name>
<evidence type="ECO:0000313" key="3">
    <source>
        <dbReference type="Proteomes" id="UP000053424"/>
    </source>
</evidence>
<dbReference type="InterPro" id="IPR001810">
    <property type="entry name" value="F-box_dom"/>
</dbReference>
<reference evidence="2 3" key="1">
    <citation type="submission" date="2014-04" db="EMBL/GenBank/DDBJ databases">
        <authorList>
            <consortium name="DOE Joint Genome Institute"/>
            <person name="Kuo A."/>
            <person name="Gay G."/>
            <person name="Dore J."/>
            <person name="Kohler A."/>
            <person name="Nagy L.G."/>
            <person name="Floudas D."/>
            <person name="Copeland A."/>
            <person name="Barry K.W."/>
            <person name="Cichocki N."/>
            <person name="Veneault-Fourrey C."/>
            <person name="LaButti K."/>
            <person name="Lindquist E.A."/>
            <person name="Lipzen A."/>
            <person name="Lundell T."/>
            <person name="Morin E."/>
            <person name="Murat C."/>
            <person name="Sun H."/>
            <person name="Tunlid A."/>
            <person name="Henrissat B."/>
            <person name="Grigoriev I.V."/>
            <person name="Hibbett D.S."/>
            <person name="Martin F."/>
            <person name="Nordberg H.P."/>
            <person name="Cantor M.N."/>
            <person name="Hua S.X."/>
        </authorList>
    </citation>
    <scope>NUCLEOTIDE SEQUENCE [LARGE SCALE GENOMIC DNA]</scope>
    <source>
        <strain evidence="3">h7</strain>
    </source>
</reference>
<organism evidence="2 3">
    <name type="scientific">Hebeloma cylindrosporum</name>
    <dbReference type="NCBI Taxonomy" id="76867"/>
    <lineage>
        <taxon>Eukaryota</taxon>
        <taxon>Fungi</taxon>
        <taxon>Dikarya</taxon>
        <taxon>Basidiomycota</taxon>
        <taxon>Agaricomycotina</taxon>
        <taxon>Agaricomycetes</taxon>
        <taxon>Agaricomycetidae</taxon>
        <taxon>Agaricales</taxon>
        <taxon>Agaricineae</taxon>
        <taxon>Hymenogastraceae</taxon>
        <taxon>Hebeloma</taxon>
    </lineage>
</organism>
<reference evidence="3" key="2">
    <citation type="submission" date="2015-01" db="EMBL/GenBank/DDBJ databases">
        <title>Evolutionary Origins and Diversification of the Mycorrhizal Mutualists.</title>
        <authorList>
            <consortium name="DOE Joint Genome Institute"/>
            <consortium name="Mycorrhizal Genomics Consortium"/>
            <person name="Kohler A."/>
            <person name="Kuo A."/>
            <person name="Nagy L.G."/>
            <person name="Floudas D."/>
            <person name="Copeland A."/>
            <person name="Barry K.W."/>
            <person name="Cichocki N."/>
            <person name="Veneault-Fourrey C."/>
            <person name="LaButti K."/>
            <person name="Lindquist E.A."/>
            <person name="Lipzen A."/>
            <person name="Lundell T."/>
            <person name="Morin E."/>
            <person name="Murat C."/>
            <person name="Riley R."/>
            <person name="Ohm R."/>
            <person name="Sun H."/>
            <person name="Tunlid A."/>
            <person name="Henrissat B."/>
            <person name="Grigoriev I.V."/>
            <person name="Hibbett D.S."/>
            <person name="Martin F."/>
        </authorList>
    </citation>
    <scope>NUCLEOTIDE SEQUENCE [LARGE SCALE GENOMIC DNA]</scope>
    <source>
        <strain evidence="3">h7</strain>
    </source>
</reference>
<dbReference type="SMART" id="SM00256">
    <property type="entry name" value="FBOX"/>
    <property type="match status" value="1"/>
</dbReference>
<evidence type="ECO:0000313" key="2">
    <source>
        <dbReference type="EMBL" id="KIM42307.1"/>
    </source>
</evidence>
<dbReference type="Pfam" id="PF12937">
    <property type="entry name" value="F-box-like"/>
    <property type="match status" value="1"/>
</dbReference>
<gene>
    <name evidence="2" type="ORF">M413DRAFT_10483</name>
</gene>
<evidence type="ECO:0000259" key="1">
    <source>
        <dbReference type="PROSITE" id="PS50181"/>
    </source>
</evidence>
<keyword evidence="3" id="KW-1185">Reference proteome</keyword>
<protein>
    <recommendedName>
        <fullName evidence="1">F-box domain-containing protein</fullName>
    </recommendedName>
</protein>
<dbReference type="Gene3D" id="1.20.1280.50">
    <property type="match status" value="1"/>
</dbReference>
<dbReference type="OrthoDB" id="3145038at2759"/>
<dbReference type="SUPFAM" id="SSF81383">
    <property type="entry name" value="F-box domain"/>
    <property type="match status" value="1"/>
</dbReference>
<feature type="domain" description="F-box" evidence="1">
    <location>
        <begin position="8"/>
        <end position="54"/>
    </location>
</feature>
<proteinExistence type="predicted"/>
<dbReference type="AlphaFoldDB" id="A0A0C2YMR4"/>
<dbReference type="CDD" id="cd09917">
    <property type="entry name" value="F-box_SF"/>
    <property type="match status" value="1"/>
</dbReference>
<dbReference type="Proteomes" id="UP000053424">
    <property type="component" value="Unassembled WGS sequence"/>
</dbReference>
<dbReference type="PROSITE" id="PS50181">
    <property type="entry name" value="FBOX"/>
    <property type="match status" value="1"/>
</dbReference>
<dbReference type="HOGENOM" id="CLU_033171_0_0_1"/>